<feature type="domain" description="C3H1-type" evidence="7">
    <location>
        <begin position="219"/>
        <end position="247"/>
    </location>
</feature>
<dbReference type="InterPro" id="IPR000571">
    <property type="entry name" value="Znf_CCCH"/>
</dbReference>
<evidence type="ECO:0000313" key="8">
    <source>
        <dbReference type="EMBL" id="CAE0650024.1"/>
    </source>
</evidence>
<dbReference type="PANTHER" id="PTHR12675:SF12">
    <property type="entry name" value="PROTEIN MUSCLEBLIND"/>
    <property type="match status" value="1"/>
</dbReference>
<feature type="region of interest" description="Disordered" evidence="6">
    <location>
        <begin position="346"/>
        <end position="373"/>
    </location>
</feature>
<keyword evidence="3 5" id="KW-0863">Zinc-finger</keyword>
<evidence type="ECO:0000259" key="7">
    <source>
        <dbReference type="PROSITE" id="PS50103"/>
    </source>
</evidence>
<accession>A0A7S3YFI4</accession>
<reference evidence="8" key="1">
    <citation type="submission" date="2021-01" db="EMBL/GenBank/DDBJ databases">
        <authorList>
            <person name="Corre E."/>
            <person name="Pelletier E."/>
            <person name="Niang G."/>
            <person name="Scheremetjew M."/>
            <person name="Finn R."/>
            <person name="Kale V."/>
            <person name="Holt S."/>
            <person name="Cochrane G."/>
            <person name="Meng A."/>
            <person name="Brown T."/>
            <person name="Cohen L."/>
        </authorList>
    </citation>
    <scope>NUCLEOTIDE SEQUENCE</scope>
    <source>
        <strain evidence="8">CCCM811</strain>
    </source>
</reference>
<keyword evidence="4 5" id="KW-0862">Zinc</keyword>
<dbReference type="PANTHER" id="PTHR12675">
    <property type="entry name" value="MUSCLEBLIND-LIKE PROTEIN"/>
    <property type="match status" value="1"/>
</dbReference>
<dbReference type="Gene3D" id="1.10.150.50">
    <property type="entry name" value="Transcription Factor, Ets-1"/>
    <property type="match status" value="1"/>
</dbReference>
<evidence type="ECO:0000256" key="6">
    <source>
        <dbReference type="SAM" id="MobiDB-lite"/>
    </source>
</evidence>
<dbReference type="SMART" id="SM00356">
    <property type="entry name" value="ZnF_C3H1"/>
    <property type="match status" value="4"/>
</dbReference>
<feature type="region of interest" description="Disordered" evidence="6">
    <location>
        <begin position="395"/>
        <end position="424"/>
    </location>
</feature>
<dbReference type="GO" id="GO:0043484">
    <property type="term" value="P:regulation of RNA splicing"/>
    <property type="evidence" value="ECO:0007669"/>
    <property type="project" value="TreeGrafter"/>
</dbReference>
<evidence type="ECO:0000256" key="2">
    <source>
        <dbReference type="ARBA" id="ARBA00022737"/>
    </source>
</evidence>
<feature type="compositionally biased region" description="Basic and acidic residues" evidence="6">
    <location>
        <begin position="352"/>
        <end position="363"/>
    </location>
</feature>
<feature type="compositionally biased region" description="Low complexity" evidence="6">
    <location>
        <begin position="307"/>
        <end position="320"/>
    </location>
</feature>
<feature type="zinc finger region" description="C3H1-type" evidence="5">
    <location>
        <begin position="48"/>
        <end position="76"/>
    </location>
</feature>
<sequence length="528" mass="59391">MADYWGRHLIQPTHVSPTGKLFIKHMPVLPPLQISPPIVCQTDAAPPRRKVRTCRHWVRGICIRGPDSCNFLHAFTDPTKQGLCARQLRGECAFAETCYYQHLTVPMKDYIESAEGTSCYAEMLPRLALKEQITGGFSLPSVAPRRITSSSPETRRPRYSLAVSPERLNQLSKSAPPTAPPSPQPAIRHRKIKTCRAWATGNCTRPDEQCDFLHAWTNPYKAGICHRYLAGICGYSSERCYHQHINCTLDEYVSTSQGTKSFQELMARLEAKKSDLKPFSADRPGTISQRLGMSIFTSMSNNNQKAQPPKTTQTPPLTSLKPRRDLSPLLNACSFYPSKESSIWNGDGTIADDAKSAPGDCRRSSLLSSKSSSMDSAYTEHKMKIDNERMYEYSSRRSSLTIPTAPSRDGKSVGGDEQSSTCSEMPDRLGLHKMLMSDSEEFVNAARNSWERKPMDDWTPDDVFHFILSLSGKSEYWKECASIMKNQKVDGKTLSVYENVEELMEDGYGLKRPHARVLVRAIKDFNRQ</sequence>
<proteinExistence type="predicted"/>
<dbReference type="InterPro" id="IPR013761">
    <property type="entry name" value="SAM/pointed_sf"/>
</dbReference>
<evidence type="ECO:0000256" key="1">
    <source>
        <dbReference type="ARBA" id="ARBA00022723"/>
    </source>
</evidence>
<feature type="zinc finger region" description="C3H1-type" evidence="5">
    <location>
        <begin position="219"/>
        <end position="247"/>
    </location>
</feature>
<feature type="domain" description="C3H1-type" evidence="7">
    <location>
        <begin position="48"/>
        <end position="76"/>
    </location>
</feature>
<dbReference type="Gene3D" id="4.10.1000.10">
    <property type="entry name" value="Zinc finger, CCCH-type"/>
    <property type="match status" value="1"/>
</dbReference>
<dbReference type="GO" id="GO:0008270">
    <property type="term" value="F:zinc ion binding"/>
    <property type="evidence" value="ECO:0007669"/>
    <property type="project" value="UniProtKB-KW"/>
</dbReference>
<organism evidence="8">
    <name type="scientific">Lotharella globosa</name>
    <dbReference type="NCBI Taxonomy" id="91324"/>
    <lineage>
        <taxon>Eukaryota</taxon>
        <taxon>Sar</taxon>
        <taxon>Rhizaria</taxon>
        <taxon>Cercozoa</taxon>
        <taxon>Chlorarachniophyceae</taxon>
        <taxon>Lotharella</taxon>
    </lineage>
</organism>
<dbReference type="EMBL" id="HBIV01005583">
    <property type="protein sequence ID" value="CAE0650024.1"/>
    <property type="molecule type" value="Transcribed_RNA"/>
</dbReference>
<dbReference type="PROSITE" id="PS50103">
    <property type="entry name" value="ZF_C3H1"/>
    <property type="match status" value="4"/>
</dbReference>
<dbReference type="AlphaFoldDB" id="A0A7S3YFI4"/>
<feature type="domain" description="C3H1-type" evidence="7">
    <location>
        <begin position="190"/>
        <end position="217"/>
    </location>
</feature>
<keyword evidence="1 5" id="KW-0479">Metal-binding</keyword>
<dbReference type="Gene3D" id="3.30.1370.210">
    <property type="match status" value="1"/>
</dbReference>
<name>A0A7S3YFI4_9EUKA</name>
<evidence type="ECO:0000256" key="5">
    <source>
        <dbReference type="PROSITE-ProRule" id="PRU00723"/>
    </source>
</evidence>
<dbReference type="SUPFAM" id="SSF47769">
    <property type="entry name" value="SAM/Pointed domain"/>
    <property type="match status" value="1"/>
</dbReference>
<keyword evidence="2" id="KW-0677">Repeat</keyword>
<feature type="region of interest" description="Disordered" evidence="6">
    <location>
        <begin position="299"/>
        <end position="324"/>
    </location>
</feature>
<feature type="zinc finger region" description="C3H1-type" evidence="5">
    <location>
        <begin position="78"/>
        <end position="105"/>
    </location>
</feature>
<feature type="compositionally biased region" description="Low complexity" evidence="6">
    <location>
        <begin position="364"/>
        <end position="373"/>
    </location>
</feature>
<evidence type="ECO:0000256" key="4">
    <source>
        <dbReference type="ARBA" id="ARBA00022833"/>
    </source>
</evidence>
<protein>
    <recommendedName>
        <fullName evidence="7">C3H1-type domain-containing protein</fullName>
    </recommendedName>
</protein>
<evidence type="ECO:0000256" key="3">
    <source>
        <dbReference type="ARBA" id="ARBA00022771"/>
    </source>
</evidence>
<feature type="domain" description="C3H1-type" evidence="7">
    <location>
        <begin position="78"/>
        <end position="105"/>
    </location>
</feature>
<gene>
    <name evidence="8" type="ORF">LGLO00237_LOCUS4009</name>
</gene>
<dbReference type="GO" id="GO:0003723">
    <property type="term" value="F:RNA binding"/>
    <property type="evidence" value="ECO:0007669"/>
    <property type="project" value="TreeGrafter"/>
</dbReference>
<feature type="zinc finger region" description="C3H1-type" evidence="5">
    <location>
        <begin position="190"/>
        <end position="217"/>
    </location>
</feature>